<dbReference type="RefSeq" id="XP_028492512.1">
    <property type="nucleotide sequence ID" value="XM_028634838.1"/>
</dbReference>
<feature type="domain" description="Homeobox" evidence="5">
    <location>
        <begin position="45"/>
        <end position="127"/>
    </location>
</feature>
<comment type="subcellular location">
    <subcellularLocation>
        <location evidence="1 3">Nucleus</location>
    </subcellularLocation>
</comment>
<protein>
    <recommendedName>
        <fullName evidence="5">Homeobox domain-containing protein</fullName>
    </recommendedName>
</protein>
<dbReference type="EMBL" id="RBVV01000108">
    <property type="protein sequence ID" value="RNJ54354.1"/>
    <property type="molecule type" value="Genomic_DNA"/>
</dbReference>
<feature type="compositionally biased region" description="Basic and acidic residues" evidence="4">
    <location>
        <begin position="124"/>
        <end position="139"/>
    </location>
</feature>
<feature type="compositionally biased region" description="Polar residues" evidence="4">
    <location>
        <begin position="212"/>
        <end position="243"/>
    </location>
</feature>
<proteinExistence type="predicted"/>
<evidence type="ECO:0000313" key="6">
    <source>
        <dbReference type="EMBL" id="RNJ54354.1"/>
    </source>
</evidence>
<dbReference type="Proteomes" id="UP000267145">
    <property type="component" value="Unassembled WGS sequence"/>
</dbReference>
<dbReference type="AlphaFoldDB" id="A0A3M9Y246"/>
<gene>
    <name evidence="6" type="ORF">D7B24_000583</name>
</gene>
<dbReference type="InterPro" id="IPR009057">
    <property type="entry name" value="Homeodomain-like_sf"/>
</dbReference>
<evidence type="ECO:0000256" key="2">
    <source>
        <dbReference type="ARBA" id="ARBA00023242"/>
    </source>
</evidence>
<dbReference type="InterPro" id="IPR050720">
    <property type="entry name" value="Engrailed_Homeobox_TFs"/>
</dbReference>
<keyword evidence="7" id="KW-1185">Reference proteome</keyword>
<dbReference type="SUPFAM" id="SSF46689">
    <property type="entry name" value="Homeodomain-like"/>
    <property type="match status" value="1"/>
</dbReference>
<dbReference type="CDD" id="cd00086">
    <property type="entry name" value="homeodomain"/>
    <property type="match status" value="1"/>
</dbReference>
<dbReference type="STRING" id="1051616.A0A3M9Y246"/>
<feature type="region of interest" description="Disordered" evidence="4">
    <location>
        <begin position="392"/>
        <end position="413"/>
    </location>
</feature>
<feature type="region of interest" description="Disordered" evidence="4">
    <location>
        <begin position="120"/>
        <end position="278"/>
    </location>
</feature>
<feature type="compositionally biased region" description="Polar residues" evidence="4">
    <location>
        <begin position="263"/>
        <end position="278"/>
    </location>
</feature>
<dbReference type="GO" id="GO:0016586">
    <property type="term" value="C:RSC-type complex"/>
    <property type="evidence" value="ECO:0007669"/>
    <property type="project" value="TreeGrafter"/>
</dbReference>
<evidence type="ECO:0000256" key="3">
    <source>
        <dbReference type="PROSITE-ProRule" id="PRU00108"/>
    </source>
</evidence>
<evidence type="ECO:0000256" key="1">
    <source>
        <dbReference type="ARBA" id="ARBA00004123"/>
    </source>
</evidence>
<dbReference type="GO" id="GO:0003677">
    <property type="term" value="F:DNA binding"/>
    <property type="evidence" value="ECO:0007669"/>
    <property type="project" value="UniProtKB-UniRule"/>
</dbReference>
<dbReference type="SMART" id="SM00389">
    <property type="entry name" value="HOX"/>
    <property type="match status" value="1"/>
</dbReference>
<dbReference type="PANTHER" id="PTHR24341:SF6">
    <property type="entry name" value="HOMEOBOX PROTEIN INVECTED"/>
    <property type="match status" value="1"/>
</dbReference>
<evidence type="ECO:0000256" key="4">
    <source>
        <dbReference type="SAM" id="MobiDB-lite"/>
    </source>
</evidence>
<dbReference type="InterPro" id="IPR001356">
    <property type="entry name" value="HD"/>
</dbReference>
<comment type="caution">
    <text evidence="6">The sequence shown here is derived from an EMBL/GenBank/DDBJ whole genome shotgun (WGS) entry which is preliminary data.</text>
</comment>
<sequence>MNYFPNYPVYQYSSYNNGQYPSNTALQYQANAEAWRRHAMIQHGARTTETKPRLAKDEVDKLEREFQRNHKPNSSLKKQLAEEMRVDIARINVLTPPQPKSRPAGLDISLTRLQNWFQNRRAKAKQEKRTQENEARRQSEQAADQPKQDVVKEYYPDDDHHDDLRPSAAPFPSMDSSASPEPTETADMPLEGLGESNIELDTDSTSPTSSTFQAPEQNFNDFSSTDGMFYPSQSPCDLSSISSVELPEQQGPGPLTLSIPTHYASTAPESSTGSSYTGFQSMSSGIDMDDSMSAFASRYGSVNLDEAQARSADAMKYEHLSPDSAQSPMSGIPSLHFKSPPVDIASRRNTKRPAQLGTGCMRSFSYNQAGMKTGMEMPRRSELPSPMRRVASATGSLPRGIQKPVSATPRSPMYFDRNQENLLLQMAARTPVATGPHCSAAPPTPNTPVIIDTQATREHTASSSASEEDKRYTFQGGLPSAQFHMDPTMRTPPDTPGLMSNFSGVMFPNTHLQTNFDYSGLSDEPLVTPGLGGFEAEFPVMPASLPSYVAPGCGSQPSTPSYPPANMGPAFFPSYQGGNAEYNWCDASLKASHDQSRSRNFQFTNMTAQDFHAE</sequence>
<name>A0A3M9Y246_9PEZI</name>
<keyword evidence="3" id="KW-0371">Homeobox</keyword>
<feature type="DNA-binding region" description="Homeobox" evidence="3">
    <location>
        <begin position="47"/>
        <end position="128"/>
    </location>
</feature>
<dbReference type="PANTHER" id="PTHR24341">
    <property type="entry name" value="HOMEOBOX PROTEIN ENGRAILED"/>
    <property type="match status" value="1"/>
</dbReference>
<organism evidence="6 7">
    <name type="scientific">Verticillium nonalfalfae</name>
    <dbReference type="NCBI Taxonomy" id="1051616"/>
    <lineage>
        <taxon>Eukaryota</taxon>
        <taxon>Fungi</taxon>
        <taxon>Dikarya</taxon>
        <taxon>Ascomycota</taxon>
        <taxon>Pezizomycotina</taxon>
        <taxon>Sordariomycetes</taxon>
        <taxon>Hypocreomycetidae</taxon>
        <taxon>Glomerellales</taxon>
        <taxon>Plectosphaerellaceae</taxon>
        <taxon>Verticillium</taxon>
    </lineage>
</organism>
<keyword evidence="3" id="KW-0238">DNA-binding</keyword>
<evidence type="ECO:0000259" key="5">
    <source>
        <dbReference type="PROSITE" id="PS50071"/>
    </source>
</evidence>
<dbReference type="GO" id="GO:0006357">
    <property type="term" value="P:regulation of transcription by RNA polymerase II"/>
    <property type="evidence" value="ECO:0007669"/>
    <property type="project" value="TreeGrafter"/>
</dbReference>
<reference evidence="6 7" key="1">
    <citation type="submission" date="2018-10" db="EMBL/GenBank/DDBJ databases">
        <title>Genome sequence of Verticillium nonalfalfae VnAa140.</title>
        <authorList>
            <person name="Stajich J.E."/>
            <person name="Kasson M.T."/>
        </authorList>
    </citation>
    <scope>NUCLEOTIDE SEQUENCE [LARGE SCALE GENOMIC DNA]</scope>
    <source>
        <strain evidence="6 7">VnAa140</strain>
    </source>
</reference>
<keyword evidence="2 3" id="KW-0539">Nucleus</keyword>
<dbReference type="PROSITE" id="PS50071">
    <property type="entry name" value="HOMEOBOX_2"/>
    <property type="match status" value="1"/>
</dbReference>
<dbReference type="GeneID" id="39604272"/>
<feature type="compositionally biased region" description="Basic and acidic residues" evidence="4">
    <location>
        <begin position="146"/>
        <end position="165"/>
    </location>
</feature>
<dbReference type="Gene3D" id="1.10.10.60">
    <property type="entry name" value="Homeodomain-like"/>
    <property type="match status" value="1"/>
</dbReference>
<accession>A0A3M9Y246</accession>
<evidence type="ECO:0000313" key="7">
    <source>
        <dbReference type="Proteomes" id="UP000267145"/>
    </source>
</evidence>